<organism evidence="2 3">
    <name type="scientific">Mycetomoellerius zeteki</name>
    <dbReference type="NCBI Taxonomy" id="64791"/>
    <lineage>
        <taxon>Eukaryota</taxon>
        <taxon>Metazoa</taxon>
        <taxon>Ecdysozoa</taxon>
        <taxon>Arthropoda</taxon>
        <taxon>Hexapoda</taxon>
        <taxon>Insecta</taxon>
        <taxon>Pterygota</taxon>
        <taxon>Neoptera</taxon>
        <taxon>Endopterygota</taxon>
        <taxon>Hymenoptera</taxon>
        <taxon>Apocrita</taxon>
        <taxon>Aculeata</taxon>
        <taxon>Formicoidea</taxon>
        <taxon>Formicidae</taxon>
        <taxon>Myrmicinae</taxon>
        <taxon>Mycetomoellerius</taxon>
    </lineage>
</organism>
<feature type="region of interest" description="Disordered" evidence="1">
    <location>
        <begin position="79"/>
        <end position="133"/>
    </location>
</feature>
<dbReference type="EMBL" id="KQ983007">
    <property type="protein sequence ID" value="KYQ48398.1"/>
    <property type="molecule type" value="Genomic_DNA"/>
</dbReference>
<reference evidence="2 3" key="1">
    <citation type="submission" date="2015-09" db="EMBL/GenBank/DDBJ databases">
        <title>Trachymyrmex zeteki WGS genome.</title>
        <authorList>
            <person name="Nygaard S."/>
            <person name="Hu H."/>
            <person name="Boomsma J."/>
            <person name="Zhang G."/>
        </authorList>
    </citation>
    <scope>NUCLEOTIDE SEQUENCE [LARGE SCALE GENOMIC DNA]</scope>
    <source>
        <strain evidence="2">Tzet28-1</strain>
        <tissue evidence="2">Whole body</tissue>
    </source>
</reference>
<name>A0A151WKL3_9HYME</name>
<dbReference type="PANTHER" id="PTHR34153:SF2">
    <property type="entry name" value="SI:CH211-262H13.3-RELATED"/>
    <property type="match status" value="1"/>
</dbReference>
<dbReference type="PANTHER" id="PTHR34153">
    <property type="entry name" value="SI:CH211-262H13.3-RELATED-RELATED"/>
    <property type="match status" value="1"/>
</dbReference>
<protein>
    <recommendedName>
        <fullName evidence="4">DUF4806 domain-containing protein</fullName>
    </recommendedName>
</protein>
<feature type="compositionally biased region" description="Polar residues" evidence="1">
    <location>
        <begin position="118"/>
        <end position="133"/>
    </location>
</feature>
<feature type="non-terminal residue" evidence="2">
    <location>
        <position position="1"/>
    </location>
</feature>
<keyword evidence="3" id="KW-1185">Reference proteome</keyword>
<evidence type="ECO:0008006" key="4">
    <source>
        <dbReference type="Google" id="ProtNLM"/>
    </source>
</evidence>
<gene>
    <name evidence="2" type="ORF">ALC60_12560</name>
</gene>
<evidence type="ECO:0000313" key="2">
    <source>
        <dbReference type="EMBL" id="KYQ48398.1"/>
    </source>
</evidence>
<accession>A0A151WKL3</accession>
<dbReference type="Proteomes" id="UP000075809">
    <property type="component" value="Unassembled WGS sequence"/>
</dbReference>
<dbReference type="AlphaFoldDB" id="A0A151WKL3"/>
<evidence type="ECO:0000313" key="3">
    <source>
        <dbReference type="Proteomes" id="UP000075809"/>
    </source>
</evidence>
<proteinExistence type="predicted"/>
<evidence type="ECO:0000256" key="1">
    <source>
        <dbReference type="SAM" id="MobiDB-lite"/>
    </source>
</evidence>
<sequence>LVPSIWLTPNKKSCNWSPFTNDTKIKKAISNEEIPTNIWSKHKVLRLFGTSNSYESGMQKVKFTQEHSDLDYSDIEVEKNQRSRRNKMKENYSSSSDEEENLKKTDIVTIPSPPLPSSFVNQPGSSSASSKILKPNSSQVSVNSLAIIETTFNKSDSCHKIHEEILRRLNQLFFKVKSIDDKLSNWEEMKSQSCNNQTVTFLNNIGGKDSHDLTINILKRTVADELAVQLCW</sequence>